<dbReference type="STRING" id="1849047.A0A3D8Q8R3"/>
<accession>A0A3D8Q8R3</accession>
<dbReference type="Proteomes" id="UP000256645">
    <property type="component" value="Unassembled WGS sequence"/>
</dbReference>
<comment type="similarity">
    <text evidence="1">Belongs to the NmrA-type oxidoreductase family.</text>
</comment>
<evidence type="ECO:0000313" key="5">
    <source>
        <dbReference type="Proteomes" id="UP000256645"/>
    </source>
</evidence>
<dbReference type="InterPro" id="IPR008030">
    <property type="entry name" value="NmrA-like"/>
</dbReference>
<dbReference type="InterPro" id="IPR051164">
    <property type="entry name" value="NmrA-like_oxidored"/>
</dbReference>
<name>A0A3D8Q8R3_9HELO</name>
<dbReference type="OrthoDB" id="300709at2759"/>
<evidence type="ECO:0000256" key="2">
    <source>
        <dbReference type="ARBA" id="ARBA00022857"/>
    </source>
</evidence>
<dbReference type="GO" id="GO:0005634">
    <property type="term" value="C:nucleus"/>
    <property type="evidence" value="ECO:0007669"/>
    <property type="project" value="TreeGrafter"/>
</dbReference>
<evidence type="ECO:0000259" key="3">
    <source>
        <dbReference type="Pfam" id="PF05368"/>
    </source>
</evidence>
<evidence type="ECO:0000256" key="1">
    <source>
        <dbReference type="ARBA" id="ARBA00006328"/>
    </source>
</evidence>
<protein>
    <recommendedName>
        <fullName evidence="3">NmrA-like domain-containing protein</fullName>
    </recommendedName>
</protein>
<dbReference type="PANTHER" id="PTHR42748">
    <property type="entry name" value="NITROGEN METABOLITE REPRESSION PROTEIN NMRA FAMILY MEMBER"/>
    <property type="match status" value="1"/>
</dbReference>
<dbReference type="AlphaFoldDB" id="A0A3D8Q8R3"/>
<organism evidence="4 5">
    <name type="scientific">Coleophoma cylindrospora</name>
    <dbReference type="NCBI Taxonomy" id="1849047"/>
    <lineage>
        <taxon>Eukaryota</taxon>
        <taxon>Fungi</taxon>
        <taxon>Dikarya</taxon>
        <taxon>Ascomycota</taxon>
        <taxon>Pezizomycotina</taxon>
        <taxon>Leotiomycetes</taxon>
        <taxon>Helotiales</taxon>
        <taxon>Dermateaceae</taxon>
        <taxon>Coleophoma</taxon>
    </lineage>
</organism>
<keyword evidence="5" id="KW-1185">Reference proteome</keyword>
<dbReference type="Gene3D" id="3.90.25.10">
    <property type="entry name" value="UDP-galactose 4-epimerase, domain 1"/>
    <property type="match status" value="1"/>
</dbReference>
<gene>
    <name evidence="4" type="ORF">BP6252_13636</name>
</gene>
<dbReference type="CDD" id="cd05251">
    <property type="entry name" value="NmrA_like_SDR_a"/>
    <property type="match status" value="1"/>
</dbReference>
<reference evidence="4 5" key="1">
    <citation type="journal article" date="2018" name="IMA Fungus">
        <title>IMA Genome-F 9: Draft genome sequence of Annulohypoxylon stygium, Aspergillus mulundensis, Berkeleyomyces basicola (syn. Thielaviopsis basicola), Ceratocystis smalleyi, two Cercospora beticola strains, Coleophoma cylindrospora, Fusarium fracticaudum, Phialophora cf. hyalina, and Morchella septimelata.</title>
        <authorList>
            <person name="Wingfield B.D."/>
            <person name="Bills G.F."/>
            <person name="Dong Y."/>
            <person name="Huang W."/>
            <person name="Nel W.J."/>
            <person name="Swalarsk-Parry B.S."/>
            <person name="Vaghefi N."/>
            <person name="Wilken P.M."/>
            <person name="An Z."/>
            <person name="de Beer Z.W."/>
            <person name="De Vos L."/>
            <person name="Chen L."/>
            <person name="Duong T.A."/>
            <person name="Gao Y."/>
            <person name="Hammerbacher A."/>
            <person name="Kikkert J.R."/>
            <person name="Li Y."/>
            <person name="Li H."/>
            <person name="Li K."/>
            <person name="Li Q."/>
            <person name="Liu X."/>
            <person name="Ma X."/>
            <person name="Naidoo K."/>
            <person name="Pethybridge S.J."/>
            <person name="Sun J."/>
            <person name="Steenkamp E.T."/>
            <person name="van der Nest M.A."/>
            <person name="van Wyk S."/>
            <person name="Wingfield M.J."/>
            <person name="Xiong C."/>
            <person name="Yue Q."/>
            <person name="Zhang X."/>
        </authorList>
    </citation>
    <scope>NUCLEOTIDE SEQUENCE [LARGE SCALE GENOMIC DNA]</scope>
    <source>
        <strain evidence="4 5">BP6252</strain>
    </source>
</reference>
<dbReference type="PANTHER" id="PTHR42748:SF28">
    <property type="entry name" value="NMRA-LIKE DOMAIN-CONTAINING PROTEIN"/>
    <property type="match status" value="1"/>
</dbReference>
<dbReference type="Pfam" id="PF05368">
    <property type="entry name" value="NmrA"/>
    <property type="match status" value="1"/>
</dbReference>
<keyword evidence="2" id="KW-0521">NADP</keyword>
<comment type="caution">
    <text evidence="4">The sequence shown here is derived from an EMBL/GenBank/DDBJ whole genome shotgun (WGS) entry which is preliminary data.</text>
</comment>
<evidence type="ECO:0000313" key="4">
    <source>
        <dbReference type="EMBL" id="RDW58225.1"/>
    </source>
</evidence>
<proteinExistence type="inferred from homology"/>
<dbReference type="EMBL" id="PDLM01000018">
    <property type="protein sequence ID" value="RDW58225.1"/>
    <property type="molecule type" value="Genomic_DNA"/>
</dbReference>
<dbReference type="Gene3D" id="3.40.50.720">
    <property type="entry name" value="NAD(P)-binding Rossmann-like Domain"/>
    <property type="match status" value="1"/>
</dbReference>
<dbReference type="SUPFAM" id="SSF51735">
    <property type="entry name" value="NAD(P)-binding Rossmann-fold domains"/>
    <property type="match status" value="1"/>
</dbReference>
<feature type="domain" description="NmrA-like" evidence="3">
    <location>
        <begin position="2"/>
        <end position="270"/>
    </location>
</feature>
<sequence length="318" mass="34666">MAKLLTIIGATGTQGGSVVEAALKDGNYKVRGVTRNVESPAAKALSARGVEMIAADVNDEKSLVKAFEGSSAIFAVTDFFVPFATHTPEETLEIEASQGINLAKAASKTSTLEHYIWSTLPDNQAISNGACSVPHFESKARVDEFIRMDKALHAKTTFLWVTFYATNIMLPMITPSFVATTGQYVQHMPVSPTTPITTMGDTKENVGHYAMAILNKPALTLPSKYVLAATETIAAGDMLKLWCKVTGKSALYLQVSLEDYDRLWPKWGKEVGLMIQFWEAVKEKSWTIDGLLTSDDLGVTNKLVGMEAVFKSLDWSTL</sequence>
<dbReference type="InterPro" id="IPR036291">
    <property type="entry name" value="NAD(P)-bd_dom_sf"/>
</dbReference>